<evidence type="ECO:0000259" key="8">
    <source>
        <dbReference type="PROSITE" id="PS50893"/>
    </source>
</evidence>
<keyword evidence="5 7" id="KW-1133">Transmembrane helix</keyword>
<evidence type="ECO:0000313" key="10">
    <source>
        <dbReference type="EMBL" id="AOM83988.1"/>
    </source>
</evidence>
<reference evidence="10 11" key="1">
    <citation type="submission" date="2015-08" db="EMBL/GenBank/DDBJ databases">
        <title>The complete genome sequence of Bacillus beveridgei MLTeJB.</title>
        <authorList>
            <person name="Hanson T.E."/>
            <person name="Mesa C."/>
            <person name="Basesman S.M."/>
            <person name="Oremland R.S."/>
        </authorList>
    </citation>
    <scope>NUCLEOTIDE SEQUENCE [LARGE SCALE GENOMIC DNA]</scope>
    <source>
        <strain evidence="10 11">MLTeJB</strain>
    </source>
</reference>
<evidence type="ECO:0000313" key="11">
    <source>
        <dbReference type="Proteomes" id="UP000094463"/>
    </source>
</evidence>
<dbReference type="GO" id="GO:0015421">
    <property type="term" value="F:ABC-type oligopeptide transporter activity"/>
    <property type="evidence" value="ECO:0007669"/>
    <property type="project" value="TreeGrafter"/>
</dbReference>
<evidence type="ECO:0000256" key="3">
    <source>
        <dbReference type="ARBA" id="ARBA00022741"/>
    </source>
</evidence>
<evidence type="ECO:0000256" key="5">
    <source>
        <dbReference type="ARBA" id="ARBA00022989"/>
    </source>
</evidence>
<dbReference type="Pfam" id="PF00664">
    <property type="entry name" value="ABC_membrane"/>
    <property type="match status" value="1"/>
</dbReference>
<keyword evidence="11" id="KW-1185">Reference proteome</keyword>
<evidence type="ECO:0000259" key="9">
    <source>
        <dbReference type="PROSITE" id="PS50929"/>
    </source>
</evidence>
<dbReference type="GO" id="GO:0005886">
    <property type="term" value="C:plasma membrane"/>
    <property type="evidence" value="ECO:0007669"/>
    <property type="project" value="UniProtKB-SubCell"/>
</dbReference>
<dbReference type="InterPro" id="IPR027417">
    <property type="entry name" value="P-loop_NTPase"/>
</dbReference>
<dbReference type="GO" id="GO:0005524">
    <property type="term" value="F:ATP binding"/>
    <property type="evidence" value="ECO:0007669"/>
    <property type="project" value="UniProtKB-KW"/>
</dbReference>
<dbReference type="PROSITE" id="PS00211">
    <property type="entry name" value="ABC_TRANSPORTER_1"/>
    <property type="match status" value="1"/>
</dbReference>
<dbReference type="PATRIC" id="fig|632773.3.peg.2789"/>
<dbReference type="GO" id="GO:0034775">
    <property type="term" value="P:glutathione transmembrane transport"/>
    <property type="evidence" value="ECO:0007669"/>
    <property type="project" value="InterPro"/>
</dbReference>
<dbReference type="InterPro" id="IPR017871">
    <property type="entry name" value="ABC_transporter-like_CS"/>
</dbReference>
<feature type="transmembrane region" description="Helical" evidence="7">
    <location>
        <begin position="129"/>
        <end position="150"/>
    </location>
</feature>
<dbReference type="Pfam" id="PF00005">
    <property type="entry name" value="ABC_tran"/>
    <property type="match status" value="1"/>
</dbReference>
<dbReference type="InterPro" id="IPR039421">
    <property type="entry name" value="Type_1_exporter"/>
</dbReference>
<evidence type="ECO:0000256" key="2">
    <source>
        <dbReference type="ARBA" id="ARBA00022692"/>
    </source>
</evidence>
<dbReference type="Gene3D" id="3.40.50.300">
    <property type="entry name" value="P-loop containing nucleotide triphosphate hydrolases"/>
    <property type="match status" value="1"/>
</dbReference>
<dbReference type="SMART" id="SM00382">
    <property type="entry name" value="AAA"/>
    <property type="match status" value="1"/>
</dbReference>
<dbReference type="AlphaFoldDB" id="A0A1D7QYD5"/>
<feature type="transmembrane region" description="Helical" evidence="7">
    <location>
        <begin position="21"/>
        <end position="44"/>
    </location>
</feature>
<protein>
    <submittedName>
        <fullName evidence="10">Transport ATP-binding protein CydC</fullName>
    </submittedName>
</protein>
<dbReference type="Proteomes" id="UP000094463">
    <property type="component" value="Chromosome"/>
</dbReference>
<organism evidence="10 11">
    <name type="scientific">Salisediminibacterium beveridgei</name>
    <dbReference type="NCBI Taxonomy" id="632773"/>
    <lineage>
        <taxon>Bacteria</taxon>
        <taxon>Bacillati</taxon>
        <taxon>Bacillota</taxon>
        <taxon>Bacilli</taxon>
        <taxon>Bacillales</taxon>
        <taxon>Bacillaceae</taxon>
        <taxon>Salisediminibacterium</taxon>
    </lineage>
</organism>
<evidence type="ECO:0000256" key="6">
    <source>
        <dbReference type="ARBA" id="ARBA00023136"/>
    </source>
</evidence>
<dbReference type="SUPFAM" id="SSF90123">
    <property type="entry name" value="ABC transporter transmembrane region"/>
    <property type="match status" value="1"/>
</dbReference>
<dbReference type="PROSITE" id="PS50893">
    <property type="entry name" value="ABC_TRANSPORTER_2"/>
    <property type="match status" value="1"/>
</dbReference>
<feature type="transmembrane region" description="Helical" evidence="7">
    <location>
        <begin position="50"/>
        <end position="72"/>
    </location>
</feature>
<keyword evidence="4 10" id="KW-0067">ATP-binding</keyword>
<dbReference type="PANTHER" id="PTHR43394:SF1">
    <property type="entry name" value="ATP-BINDING CASSETTE SUB-FAMILY B MEMBER 10, MITOCHONDRIAL"/>
    <property type="match status" value="1"/>
</dbReference>
<dbReference type="InterPro" id="IPR011527">
    <property type="entry name" value="ABC1_TM_dom"/>
</dbReference>
<dbReference type="InterPro" id="IPR036640">
    <property type="entry name" value="ABC1_TM_sf"/>
</dbReference>
<feature type="domain" description="ABC transporter" evidence="8">
    <location>
        <begin position="335"/>
        <end position="562"/>
    </location>
</feature>
<dbReference type="GO" id="GO:0016887">
    <property type="term" value="F:ATP hydrolysis activity"/>
    <property type="evidence" value="ECO:0007669"/>
    <property type="project" value="InterPro"/>
</dbReference>
<feature type="domain" description="ABC transmembrane type-1" evidence="9">
    <location>
        <begin position="21"/>
        <end position="288"/>
    </location>
</feature>
<dbReference type="PROSITE" id="PS50929">
    <property type="entry name" value="ABC_TM1F"/>
    <property type="match status" value="1"/>
</dbReference>
<name>A0A1D7QYD5_9BACI</name>
<evidence type="ECO:0000256" key="4">
    <source>
        <dbReference type="ARBA" id="ARBA00022840"/>
    </source>
</evidence>
<dbReference type="STRING" id="632773.BBEV_2650"/>
<dbReference type="SUPFAM" id="SSF52540">
    <property type="entry name" value="P-loop containing nucleoside triphosphate hydrolases"/>
    <property type="match status" value="1"/>
</dbReference>
<evidence type="ECO:0000256" key="1">
    <source>
        <dbReference type="ARBA" id="ARBA00004651"/>
    </source>
</evidence>
<dbReference type="InterPro" id="IPR003439">
    <property type="entry name" value="ABC_transporter-like_ATP-bd"/>
</dbReference>
<dbReference type="OrthoDB" id="9802264at2"/>
<gene>
    <name evidence="10" type="primary">cydC-1</name>
    <name evidence="10" type="ORF">BBEV_2650</name>
</gene>
<dbReference type="NCBIfam" id="TIGR02868">
    <property type="entry name" value="CydC"/>
    <property type="match status" value="1"/>
</dbReference>
<dbReference type="Gene3D" id="1.20.1560.10">
    <property type="entry name" value="ABC transporter type 1, transmembrane domain"/>
    <property type="match status" value="1"/>
</dbReference>
<proteinExistence type="predicted"/>
<dbReference type="KEGG" id="bbev:BBEV_2650"/>
<evidence type="ECO:0000256" key="7">
    <source>
        <dbReference type="SAM" id="Phobius"/>
    </source>
</evidence>
<dbReference type="RefSeq" id="WP_069365911.1">
    <property type="nucleotide sequence ID" value="NZ_CP012502.1"/>
</dbReference>
<dbReference type="InterPro" id="IPR003593">
    <property type="entry name" value="AAA+_ATPase"/>
</dbReference>
<comment type="subcellular location">
    <subcellularLocation>
        <location evidence="1">Cell membrane</location>
        <topology evidence="1">Multi-pass membrane protein</topology>
    </subcellularLocation>
</comment>
<keyword evidence="3" id="KW-0547">Nucleotide-binding</keyword>
<sequence length="570" mass="63539">MKELTIITRLMLEEKKDLIKSVVYGVLAALGAVALFANSGYLISAAAVTNAFYVLTISIALLKFFSVSRALFRYSERLVSHRATFTMLGRFRVYFFERLAPLAPGLSRRFRSGDLLGRIVGDVESLQNYFLRVVYPPAAAMVIFLITIVFTAWFSWIIALLLVFGLLLTSLLIPYIYAMRQKKTANRVRQLRAELSGEVTEMLFGHRDLLLHQKLDDKKDDVLNVSDQVIQAQKKEQLRILENQTVNQGVTFLVSVLILTTGAYLVSTEGLEGIFLAMLVMVSLTVFENAAPMAAVPVYYEDNQTAAGRLKDAVDTDVIPEGERELASAPASVKLRSVGLHFDEESSPALKNVDVTCSPGSTTVVVGPSGSGKSSMLHLLLGMFEAAEGEVLWNGETIHSYRLDSLYENSRIQLQDSHFFAGTIRENLLLANDETADDMLQQVLRDVFLEGLSLDDPVTEQGGNLSGGERQRLAFARLLLRGGRNWFLDEPFSSVDPSMEQVLYRHLRNETAEDTVLIVSHRLTGLEEADQIIVMDHGQVAETGTYQELMNKRGVFYQLKQIEQDVFNAS</sequence>
<feature type="transmembrane region" description="Helical" evidence="7">
    <location>
        <begin position="156"/>
        <end position="177"/>
    </location>
</feature>
<dbReference type="EMBL" id="CP012502">
    <property type="protein sequence ID" value="AOM83988.1"/>
    <property type="molecule type" value="Genomic_DNA"/>
</dbReference>
<keyword evidence="6 7" id="KW-0472">Membrane</keyword>
<dbReference type="CDD" id="cd18585">
    <property type="entry name" value="ABC_6TM_CydC"/>
    <property type="match status" value="1"/>
</dbReference>
<feature type="transmembrane region" description="Helical" evidence="7">
    <location>
        <begin position="249"/>
        <end position="267"/>
    </location>
</feature>
<dbReference type="PANTHER" id="PTHR43394">
    <property type="entry name" value="ATP-DEPENDENT PERMEASE MDL1, MITOCHONDRIAL"/>
    <property type="match status" value="1"/>
</dbReference>
<dbReference type="GO" id="GO:0045454">
    <property type="term" value="P:cell redox homeostasis"/>
    <property type="evidence" value="ECO:0007669"/>
    <property type="project" value="InterPro"/>
</dbReference>
<keyword evidence="2 7" id="KW-0812">Transmembrane</keyword>
<accession>A0A1D7QYD5</accession>
<dbReference type="InterPro" id="IPR014223">
    <property type="entry name" value="ABC_CydC/D"/>
</dbReference>